<gene>
    <name evidence="4 6" type="primary">rps9</name>
</gene>
<dbReference type="PROSITE" id="PS00360">
    <property type="entry name" value="RIBOSOMAL_S9"/>
    <property type="match status" value="1"/>
</dbReference>
<dbReference type="FunFam" id="3.30.230.10:FF:000001">
    <property type="entry name" value="30S ribosomal protein S9"/>
    <property type="match status" value="1"/>
</dbReference>
<dbReference type="GO" id="GO:0009507">
    <property type="term" value="C:chloroplast"/>
    <property type="evidence" value="ECO:0007669"/>
    <property type="project" value="UniProtKB-SubCell"/>
</dbReference>
<dbReference type="SUPFAM" id="SSF54211">
    <property type="entry name" value="Ribosomal protein S5 domain 2-like"/>
    <property type="match status" value="1"/>
</dbReference>
<dbReference type="RefSeq" id="YP_009684624.1">
    <property type="nucleotide sequence ID" value="NC_044408.1"/>
</dbReference>
<dbReference type="InterPro" id="IPR014721">
    <property type="entry name" value="Ribsml_uS5_D2-typ_fold_subgr"/>
</dbReference>
<evidence type="ECO:0000313" key="6">
    <source>
        <dbReference type="EMBL" id="QDR24710.1"/>
    </source>
</evidence>
<reference evidence="6" key="1">
    <citation type="journal article" date="2019" name="J. Phycol.">
        <title>Dictyochophyceae plastid genomes reveal unusual variability of their organization.</title>
        <authorList>
            <person name="Han K.Y."/>
            <person name="Maciszewski K."/>
            <person name="Graf L."/>
            <person name="Yang J.H."/>
            <person name="Andersen R.A."/>
            <person name="Karnkowska A."/>
            <person name="Yoon H.S."/>
        </authorList>
    </citation>
    <scope>NUCLEOTIDE SEQUENCE</scope>
</reference>
<proteinExistence type="inferred from homology"/>
<dbReference type="GO" id="GO:0003735">
    <property type="term" value="F:structural constituent of ribosome"/>
    <property type="evidence" value="ECO:0007669"/>
    <property type="project" value="InterPro"/>
</dbReference>
<dbReference type="AlphaFoldDB" id="A0A516ZAI8"/>
<dbReference type="NCBIfam" id="NF001099">
    <property type="entry name" value="PRK00132.1"/>
    <property type="match status" value="1"/>
</dbReference>
<keyword evidence="3 4" id="KW-0687">Ribonucleoprotein</keyword>
<keyword evidence="6" id="KW-0934">Plastid</keyword>
<protein>
    <recommendedName>
        <fullName evidence="4">Small ribosomal subunit protein uS9c</fullName>
    </recommendedName>
</protein>
<dbReference type="InterPro" id="IPR000754">
    <property type="entry name" value="Ribosomal_uS9"/>
</dbReference>
<dbReference type="InterPro" id="IPR023035">
    <property type="entry name" value="Ribosomal_uS9_bac/plastid"/>
</dbReference>
<dbReference type="InterPro" id="IPR020568">
    <property type="entry name" value="Ribosomal_Su5_D2-typ_SF"/>
</dbReference>
<evidence type="ECO:0000256" key="1">
    <source>
        <dbReference type="ARBA" id="ARBA00005251"/>
    </source>
</evidence>
<dbReference type="GO" id="GO:0003723">
    <property type="term" value="F:RNA binding"/>
    <property type="evidence" value="ECO:0007669"/>
    <property type="project" value="TreeGrafter"/>
</dbReference>
<geneLocation type="chloroplast" evidence="6"/>
<dbReference type="InterPro" id="IPR020574">
    <property type="entry name" value="Ribosomal_uS9_CS"/>
</dbReference>
<evidence type="ECO:0000256" key="3">
    <source>
        <dbReference type="ARBA" id="ARBA00023274"/>
    </source>
</evidence>
<keyword evidence="6" id="KW-0150">Chloroplast</keyword>
<dbReference type="PANTHER" id="PTHR21569:SF1">
    <property type="entry name" value="SMALL RIBOSOMAL SUBUNIT PROTEIN US9M"/>
    <property type="match status" value="1"/>
</dbReference>
<keyword evidence="2 4" id="KW-0689">Ribosomal protein</keyword>
<name>A0A516ZAI8_9STRA</name>
<comment type="subcellular location">
    <subcellularLocation>
        <location evidence="4">Plastid</location>
        <location evidence="4">Chloroplast</location>
    </subcellularLocation>
</comment>
<dbReference type="GeneID" id="41657627"/>
<evidence type="ECO:0000256" key="2">
    <source>
        <dbReference type="ARBA" id="ARBA00022980"/>
    </source>
</evidence>
<dbReference type="HAMAP" id="MF_00532_B">
    <property type="entry name" value="Ribosomal_uS9_B"/>
    <property type="match status" value="1"/>
</dbReference>
<evidence type="ECO:0000256" key="5">
    <source>
        <dbReference type="RuleBase" id="RU003815"/>
    </source>
</evidence>
<dbReference type="EMBL" id="MK518353">
    <property type="protein sequence ID" value="QDR24710.1"/>
    <property type="molecule type" value="Genomic_DNA"/>
</dbReference>
<sequence>MNNKEIIAYGIGRRKQAIAQVILKLGNGQLTINEKSGSTYLQNNLTYLRKINTSFTLLGIENTYDVNVKTHGGGLSGQTDAILLGIARALTKVSPENRTILKPAGLLTRDARIKERKKYGLKKARKASQFSKR</sequence>
<dbReference type="Pfam" id="PF00380">
    <property type="entry name" value="Ribosomal_S9"/>
    <property type="match status" value="1"/>
</dbReference>
<comment type="similarity">
    <text evidence="1 4 5">Belongs to the universal ribosomal protein uS9 family.</text>
</comment>
<dbReference type="PANTHER" id="PTHR21569">
    <property type="entry name" value="RIBOSOMAL PROTEIN S9"/>
    <property type="match status" value="1"/>
</dbReference>
<organism evidence="6">
    <name type="scientific">Pseudopedinella elastica</name>
    <dbReference type="NCBI Taxonomy" id="35684"/>
    <lineage>
        <taxon>Eukaryota</taxon>
        <taxon>Sar</taxon>
        <taxon>Stramenopiles</taxon>
        <taxon>Ochrophyta</taxon>
        <taxon>Dictyochophyceae</taxon>
        <taxon>Pedinellales</taxon>
        <taxon>Pseudopedinella</taxon>
    </lineage>
</organism>
<dbReference type="GO" id="GO:0015935">
    <property type="term" value="C:small ribosomal subunit"/>
    <property type="evidence" value="ECO:0007669"/>
    <property type="project" value="UniProtKB-ARBA"/>
</dbReference>
<evidence type="ECO:0000256" key="4">
    <source>
        <dbReference type="HAMAP-Rule" id="MF_00532"/>
    </source>
</evidence>
<accession>A0A516ZAI8</accession>
<dbReference type="Gene3D" id="3.30.230.10">
    <property type="match status" value="1"/>
</dbReference>
<dbReference type="GO" id="GO:0006412">
    <property type="term" value="P:translation"/>
    <property type="evidence" value="ECO:0007669"/>
    <property type="project" value="UniProtKB-UniRule"/>
</dbReference>